<dbReference type="GO" id="GO:0031267">
    <property type="term" value="F:small GTPase binding"/>
    <property type="evidence" value="ECO:0007669"/>
    <property type="project" value="InterPro"/>
</dbReference>
<keyword evidence="6" id="KW-0539">Nucleus</keyword>
<evidence type="ECO:0000313" key="9">
    <source>
        <dbReference type="Proteomes" id="UP000243052"/>
    </source>
</evidence>
<dbReference type="PANTHER" id="PTHR10997:SF18">
    <property type="entry name" value="D-IMPORTIN 7_RANBP7"/>
    <property type="match status" value="1"/>
</dbReference>
<dbReference type="InterPro" id="IPR011989">
    <property type="entry name" value="ARM-like"/>
</dbReference>
<dbReference type="Proteomes" id="UP000243052">
    <property type="component" value="Chromosome vii"/>
</dbReference>
<dbReference type="GeneID" id="28725439"/>
<comment type="subcellular location">
    <subcellularLocation>
        <location evidence="2">Cytoplasm</location>
    </subcellularLocation>
    <subcellularLocation>
        <location evidence="1">Nucleus</location>
    </subcellularLocation>
</comment>
<keyword evidence="4" id="KW-0963">Cytoplasm</keyword>
<name>A0A0X8HV97_9SACH</name>
<keyword evidence="9" id="KW-1185">Reference proteome</keyword>
<gene>
    <name evidence="8" type="ORF">AW171_hschr74119</name>
</gene>
<dbReference type="GO" id="GO:0006606">
    <property type="term" value="P:protein import into nucleus"/>
    <property type="evidence" value="ECO:0007669"/>
    <property type="project" value="TreeGrafter"/>
</dbReference>
<dbReference type="RefSeq" id="XP_017989103.1">
    <property type="nucleotide sequence ID" value="XM_018133734.1"/>
</dbReference>
<dbReference type="FunFam" id="1.25.10.10:FF:000244">
    <property type="entry name" value="Nonsense-mediated mRNA decay protein"/>
    <property type="match status" value="1"/>
</dbReference>
<dbReference type="PROSITE" id="PS50166">
    <property type="entry name" value="IMPORTIN_B_NT"/>
    <property type="match status" value="1"/>
</dbReference>
<proteinExistence type="predicted"/>
<evidence type="ECO:0000256" key="1">
    <source>
        <dbReference type="ARBA" id="ARBA00004123"/>
    </source>
</evidence>
<dbReference type="InterPro" id="IPR016024">
    <property type="entry name" value="ARM-type_fold"/>
</dbReference>
<evidence type="ECO:0000259" key="7">
    <source>
        <dbReference type="PROSITE" id="PS50166"/>
    </source>
</evidence>
<dbReference type="GO" id="GO:0005829">
    <property type="term" value="C:cytosol"/>
    <property type="evidence" value="ECO:0007669"/>
    <property type="project" value="TreeGrafter"/>
</dbReference>
<dbReference type="EMBL" id="CP014247">
    <property type="protein sequence ID" value="AMD22107.1"/>
    <property type="molecule type" value="Genomic_DNA"/>
</dbReference>
<dbReference type="InterPro" id="IPR001494">
    <property type="entry name" value="Importin-beta_N"/>
</dbReference>
<dbReference type="PANTHER" id="PTHR10997">
    <property type="entry name" value="IMPORTIN-7, 8, 11"/>
    <property type="match status" value="1"/>
</dbReference>
<dbReference type="Pfam" id="PF03810">
    <property type="entry name" value="IBN_N"/>
    <property type="match status" value="1"/>
</dbReference>
<accession>A0A0X8HV97</accession>
<evidence type="ECO:0000313" key="8">
    <source>
        <dbReference type="EMBL" id="AMD22107.1"/>
    </source>
</evidence>
<reference evidence="8 9" key="1">
    <citation type="submission" date="2016-01" db="EMBL/GenBank/DDBJ databases">
        <title>Genome sequence of the yeast Holleya sinecauda.</title>
        <authorList>
            <person name="Dietrich F.S."/>
        </authorList>
    </citation>
    <scope>NUCLEOTIDE SEQUENCE [LARGE SCALE GENOMIC DNA]</scope>
    <source>
        <strain evidence="8 9">ATCC 58844</strain>
    </source>
</reference>
<sequence>MDTKLLLQCFSGTLNHDVKVRTQAESQLKELSKTPGFLGACLDILSSDGIPEYVKLSAALYFKNKVTYGWSGKTNSKNDLDFNIDNDEKPVVKEMLIKALIYCSANSTNCVRLLQPALAEIVSVEYSQHQWDSILEASFQSLHSDDIHTAHIGLLCIAEVFRTYRWKENDDRQKLEMIIVQNFSTLLDYATGTLYQGGANTNNPLVGEMLMLVLKTYKFVTYSDLPFTLQRPEIFIPWANFHVSIVQQELPKQILEATVPDEIKNNPWVKAKKWAYANLYRLFQRYASDSLSKKFMYNEFKSLYVKEFLSQFLHLLFHQIERWGNGSLWLSDESIYYILEFLEQTVIQKKTSPLVIPHYSVIFEHVIFPLLCPNEETLERFETDPQEYIHRNLEAWDDDYSTDLAAISLLTTFIRKKTKQTLEPTLHFVNVVLQNNVSSFENINLEQATKVESCLRIISSILDQLLQLSPYCDEMEPFLQAYVFPLFSSQHAFLRARACEICSKLGGFQFKQELSLKTIYTGVMLCFNDDSAALPVRLLAALALQTFINIPQFRDTLSASVVPTMQKLLQISNQFESDTISGVMQEFVETFPTQLQPFAVELMNNLVQQFLKLAIEFHEASNFNINSLSANELPDESDKQLAALGILSTAISILLSFENSKDIVRSLEQSFYPAAEFILKNDIEDFYREACEFVENSTFLLRKISPISWKLLELIGECSERENSMVVFYLEDFMFAINNYLIYGKDELKQNSFYSVILFRIFEKAAASEDNGLDEIKILSELSQKLVLALGEETSKQYLEAFLTSAVNAITSEQDSLKEHPVFGVTTFNVVLACIVYFPSETLQFLNNKGCIKLFFEVWISYYIPNYGRVYDIKLSLMALFSLISNVSTENLVSLGLDPVVSKAWSLVSFLLQNYPAALKNLKDKRAEYQSEGLKTAECFDVGEAEHDGEEDLPEGEEYLKDLQQDSGSMKFINGELDSYKEDFDDLEEDPLSGSVLDDINIYAVFHNIFSNLQQNDPIKHQSVFGSLNEEEKSHLSHILSL</sequence>
<dbReference type="SUPFAM" id="SSF48371">
    <property type="entry name" value="ARM repeat"/>
    <property type="match status" value="1"/>
</dbReference>
<evidence type="ECO:0000256" key="6">
    <source>
        <dbReference type="ARBA" id="ARBA00023242"/>
    </source>
</evidence>
<dbReference type="AlphaFoldDB" id="A0A0X8HV97"/>
<protein>
    <submittedName>
        <fullName evidence="8">HGL233Wp</fullName>
    </submittedName>
</protein>
<evidence type="ECO:0000256" key="2">
    <source>
        <dbReference type="ARBA" id="ARBA00004496"/>
    </source>
</evidence>
<dbReference type="Gene3D" id="1.25.10.10">
    <property type="entry name" value="Leucine-rich Repeat Variant"/>
    <property type="match status" value="1"/>
</dbReference>
<feature type="domain" description="Importin N-terminal" evidence="7">
    <location>
        <begin position="24"/>
        <end position="102"/>
    </location>
</feature>
<evidence type="ECO:0000256" key="3">
    <source>
        <dbReference type="ARBA" id="ARBA00022448"/>
    </source>
</evidence>
<evidence type="ECO:0000256" key="5">
    <source>
        <dbReference type="ARBA" id="ARBA00022927"/>
    </source>
</evidence>
<keyword evidence="3" id="KW-0813">Transport</keyword>
<dbReference type="SMART" id="SM00913">
    <property type="entry name" value="IBN_N"/>
    <property type="match status" value="1"/>
</dbReference>
<keyword evidence="5" id="KW-0653">Protein transport</keyword>
<dbReference type="OrthoDB" id="760868at2759"/>
<organism evidence="8 9">
    <name type="scientific">Eremothecium sinecaudum</name>
    <dbReference type="NCBI Taxonomy" id="45286"/>
    <lineage>
        <taxon>Eukaryota</taxon>
        <taxon>Fungi</taxon>
        <taxon>Dikarya</taxon>
        <taxon>Ascomycota</taxon>
        <taxon>Saccharomycotina</taxon>
        <taxon>Saccharomycetes</taxon>
        <taxon>Saccharomycetales</taxon>
        <taxon>Saccharomycetaceae</taxon>
        <taxon>Eremothecium</taxon>
    </lineage>
</organism>
<dbReference type="STRING" id="45286.A0A0X8HV97"/>
<evidence type="ECO:0000256" key="4">
    <source>
        <dbReference type="ARBA" id="ARBA00022490"/>
    </source>
</evidence>
<dbReference type="GO" id="GO:0005635">
    <property type="term" value="C:nuclear envelope"/>
    <property type="evidence" value="ECO:0007669"/>
    <property type="project" value="TreeGrafter"/>
</dbReference>